<dbReference type="OrthoDB" id="9787936at2"/>
<evidence type="ECO:0000256" key="4">
    <source>
        <dbReference type="ARBA" id="ARBA00022597"/>
    </source>
</evidence>
<comment type="caution">
    <text evidence="10">The sequence shown here is derived from an EMBL/GenBank/DDBJ whole genome shotgun (WGS) entry which is preliminary data.</text>
</comment>
<keyword evidence="3" id="KW-1003">Cell membrane</keyword>
<evidence type="ECO:0000256" key="2">
    <source>
        <dbReference type="ARBA" id="ARBA00022448"/>
    </source>
</evidence>
<proteinExistence type="predicted"/>
<dbReference type="Proteomes" id="UP000288197">
    <property type="component" value="Unassembled WGS sequence"/>
</dbReference>
<feature type="transmembrane region" description="Helical" evidence="9">
    <location>
        <begin position="38"/>
        <end position="60"/>
    </location>
</feature>
<feature type="transmembrane region" description="Helical" evidence="9">
    <location>
        <begin position="356"/>
        <end position="377"/>
    </location>
</feature>
<dbReference type="InterPro" id="IPR013853">
    <property type="entry name" value="EIIC-GAT"/>
</dbReference>
<reference evidence="10 11" key="1">
    <citation type="submission" date="2017-05" db="EMBL/GenBank/DDBJ databases">
        <title>Vagococcus spp. assemblies.</title>
        <authorList>
            <person name="Gulvik C.A."/>
        </authorList>
    </citation>
    <scope>NUCLEOTIDE SEQUENCE [LARGE SCALE GENOMIC DNA]</scope>
    <source>
        <strain evidence="10 11">NCFB 2497</strain>
    </source>
</reference>
<gene>
    <name evidence="10" type="ORF">CBF32_09570</name>
</gene>
<dbReference type="PROSITE" id="PS51104">
    <property type="entry name" value="PTS_EIIC_TYPE_2"/>
    <property type="match status" value="1"/>
</dbReference>
<keyword evidence="7 9" id="KW-1133">Transmembrane helix</keyword>
<evidence type="ECO:0000256" key="3">
    <source>
        <dbReference type="ARBA" id="ARBA00022475"/>
    </source>
</evidence>
<dbReference type="InterPro" id="IPR013014">
    <property type="entry name" value="PTS_EIIC_2"/>
</dbReference>
<dbReference type="GeneID" id="63146855"/>
<accession>A0A369AYS3</accession>
<dbReference type="Pfam" id="PF03611">
    <property type="entry name" value="EIIC-GAT"/>
    <property type="match status" value="1"/>
</dbReference>
<dbReference type="GO" id="GO:0009401">
    <property type="term" value="P:phosphoenolpyruvate-dependent sugar phosphotransferase system"/>
    <property type="evidence" value="ECO:0007669"/>
    <property type="project" value="UniProtKB-KW"/>
</dbReference>
<feature type="transmembrane region" description="Helical" evidence="9">
    <location>
        <begin position="93"/>
        <end position="115"/>
    </location>
</feature>
<feature type="transmembrane region" description="Helical" evidence="9">
    <location>
        <begin position="332"/>
        <end position="349"/>
    </location>
</feature>
<keyword evidence="11" id="KW-1185">Reference proteome</keyword>
<dbReference type="PIRSF" id="PIRSF006304">
    <property type="entry name" value="GatC"/>
    <property type="match status" value="1"/>
</dbReference>
<evidence type="ECO:0000256" key="1">
    <source>
        <dbReference type="ARBA" id="ARBA00004651"/>
    </source>
</evidence>
<evidence type="ECO:0000313" key="11">
    <source>
        <dbReference type="Proteomes" id="UP000288197"/>
    </source>
</evidence>
<sequence>MDALLNGIQYVLGLGPTVILPIAIFFIGLFFRIKPSKALKSAVTVGIGFVGINLVIGLLSDNLGVAAQEMVERFGLQLSVVDAGWPSAAAAAWASPVAAILIPIIIAVNLFMIYIKATKTLNIDIWNFHHFMAVGAVGYIVTGNIFWAIFVAICMEVIVLIVADYFAPTVQEFYGLPGISFTTGSTVAYGILGVPIAWVISKIPVIKDIEVSPETIQKRFGVFGEPMMMGIVMGIAMGFLAGYDPGKAVQLGISLGAVMLLMPRMVKILMEGLIPISEGARTYLQEKYKDRDLYLGLDAALAIGHPANISAGLILVPITLLLAVIIPGNKVLPFGDLATIPFYTAYIVASRKGNILHSVIAGTIVIALALLMATNFAPVHTEMMQGLDQFSTLGSQLSSLDTGGASLKWLFLKLSQLVAPLFN</sequence>
<dbReference type="PANTHER" id="PTHR37324:SF2">
    <property type="entry name" value="PTS SYSTEM GALACTITOL-SPECIFIC EIIC COMPONENT"/>
    <property type="match status" value="1"/>
</dbReference>
<evidence type="ECO:0000256" key="6">
    <source>
        <dbReference type="ARBA" id="ARBA00022692"/>
    </source>
</evidence>
<keyword evidence="6 9" id="KW-0812">Transmembrane</keyword>
<protein>
    <submittedName>
        <fullName evidence="10">PTS galactitol transporter subunit IIC</fullName>
    </submittedName>
</protein>
<dbReference type="GO" id="GO:0005886">
    <property type="term" value="C:plasma membrane"/>
    <property type="evidence" value="ECO:0007669"/>
    <property type="project" value="UniProtKB-SubCell"/>
</dbReference>
<evidence type="ECO:0000256" key="5">
    <source>
        <dbReference type="ARBA" id="ARBA00022683"/>
    </source>
</evidence>
<keyword evidence="2" id="KW-0813">Transport</keyword>
<keyword evidence="4" id="KW-0762">Sugar transport</keyword>
<organism evidence="10 11">
    <name type="scientific">Vagococcus fluvialis</name>
    <dbReference type="NCBI Taxonomy" id="2738"/>
    <lineage>
        <taxon>Bacteria</taxon>
        <taxon>Bacillati</taxon>
        <taxon>Bacillota</taxon>
        <taxon>Bacilli</taxon>
        <taxon>Lactobacillales</taxon>
        <taxon>Enterococcaceae</taxon>
        <taxon>Vagococcus</taxon>
    </lineage>
</organism>
<keyword evidence="8 9" id="KW-0472">Membrane</keyword>
<evidence type="ECO:0000256" key="9">
    <source>
        <dbReference type="SAM" id="Phobius"/>
    </source>
</evidence>
<dbReference type="RefSeq" id="WP_086342262.1">
    <property type="nucleotide sequence ID" value="NZ_CP081470.1"/>
</dbReference>
<dbReference type="AlphaFoldDB" id="A0A369AYS3"/>
<feature type="transmembrane region" description="Helical" evidence="9">
    <location>
        <begin position="174"/>
        <end position="200"/>
    </location>
</feature>
<comment type="subcellular location">
    <subcellularLocation>
        <location evidence="1">Cell membrane</location>
        <topology evidence="1">Multi-pass membrane protein</topology>
    </subcellularLocation>
</comment>
<dbReference type="InterPro" id="IPR004703">
    <property type="entry name" value="PTS_sugar-sp_permease"/>
</dbReference>
<evidence type="ECO:0000256" key="8">
    <source>
        <dbReference type="ARBA" id="ARBA00023136"/>
    </source>
</evidence>
<keyword evidence="5" id="KW-0598">Phosphotransferase system</keyword>
<feature type="transmembrane region" description="Helical" evidence="9">
    <location>
        <begin position="136"/>
        <end position="162"/>
    </location>
</feature>
<name>A0A369AYS3_9ENTE</name>
<feature type="transmembrane region" description="Helical" evidence="9">
    <location>
        <begin position="293"/>
        <end position="326"/>
    </location>
</feature>
<dbReference type="PANTHER" id="PTHR37324">
    <property type="entry name" value="PTS SYSTEM GALACTITOL-SPECIFIC EIIC COMPONENT"/>
    <property type="match status" value="1"/>
</dbReference>
<evidence type="ECO:0000313" key="10">
    <source>
        <dbReference type="EMBL" id="RSU01098.1"/>
    </source>
</evidence>
<feature type="transmembrane region" description="Helical" evidence="9">
    <location>
        <begin position="220"/>
        <end position="242"/>
    </location>
</feature>
<evidence type="ECO:0000256" key="7">
    <source>
        <dbReference type="ARBA" id="ARBA00022989"/>
    </source>
</evidence>
<dbReference type="GO" id="GO:0015577">
    <property type="term" value="F:galactitol transmembrane transporter activity"/>
    <property type="evidence" value="ECO:0007669"/>
    <property type="project" value="InterPro"/>
</dbReference>
<feature type="transmembrane region" description="Helical" evidence="9">
    <location>
        <begin position="12"/>
        <end position="31"/>
    </location>
</feature>
<dbReference type="EMBL" id="NGJX01000009">
    <property type="protein sequence ID" value="RSU01098.1"/>
    <property type="molecule type" value="Genomic_DNA"/>
</dbReference>